<gene>
    <name evidence="3" type="ORF">dsat_1829</name>
</gene>
<dbReference type="AlphaFoldDB" id="S7TGK2"/>
<dbReference type="Pfam" id="PF00582">
    <property type="entry name" value="Usp"/>
    <property type="match status" value="1"/>
</dbReference>
<dbReference type="Proteomes" id="UP000014975">
    <property type="component" value="Unassembled WGS sequence"/>
</dbReference>
<reference evidence="3 4" key="1">
    <citation type="journal article" date="2013" name="Genome Announc.">
        <title>Draft genome sequences for three mercury-methylating, sulfate-reducing bacteria.</title>
        <authorList>
            <person name="Brown S.D."/>
            <person name="Hurt R.A.Jr."/>
            <person name="Gilmour C.C."/>
            <person name="Elias D.A."/>
        </authorList>
    </citation>
    <scope>NUCLEOTIDE SEQUENCE [LARGE SCALE GENOMIC DNA]</scope>
    <source>
        <strain evidence="3 4">DSM 16529</strain>
    </source>
</reference>
<evidence type="ECO:0000256" key="1">
    <source>
        <dbReference type="ARBA" id="ARBA00008791"/>
    </source>
</evidence>
<evidence type="ECO:0000313" key="3">
    <source>
        <dbReference type="EMBL" id="EPR35725.1"/>
    </source>
</evidence>
<dbReference type="PATRIC" id="fig|1121439.3.peg.214"/>
<comment type="similarity">
    <text evidence="1">Belongs to the universal stress protein A family.</text>
</comment>
<dbReference type="InterPro" id="IPR014729">
    <property type="entry name" value="Rossmann-like_a/b/a_fold"/>
</dbReference>
<name>S7TGK2_9BACT</name>
<proteinExistence type="inferred from homology"/>
<dbReference type="eggNOG" id="COG0589">
    <property type="taxonomic scope" value="Bacteria"/>
</dbReference>
<organism evidence="3 4">
    <name type="scientific">Alkalidesulfovibrio alkalitolerans DSM 16529</name>
    <dbReference type="NCBI Taxonomy" id="1121439"/>
    <lineage>
        <taxon>Bacteria</taxon>
        <taxon>Pseudomonadati</taxon>
        <taxon>Thermodesulfobacteriota</taxon>
        <taxon>Desulfovibrionia</taxon>
        <taxon>Desulfovibrionales</taxon>
        <taxon>Desulfovibrionaceae</taxon>
        <taxon>Alkalidesulfovibrio</taxon>
    </lineage>
</organism>
<dbReference type="PANTHER" id="PTHR46268:SF6">
    <property type="entry name" value="UNIVERSAL STRESS PROTEIN UP12"/>
    <property type="match status" value="1"/>
</dbReference>
<evidence type="ECO:0000313" key="4">
    <source>
        <dbReference type="Proteomes" id="UP000014975"/>
    </source>
</evidence>
<dbReference type="CDD" id="cd00293">
    <property type="entry name" value="USP-like"/>
    <property type="match status" value="1"/>
</dbReference>
<comment type="caution">
    <text evidence="3">The sequence shown here is derived from an EMBL/GenBank/DDBJ whole genome shotgun (WGS) entry which is preliminary data.</text>
</comment>
<dbReference type="OrthoDB" id="9788959at2"/>
<keyword evidence="4" id="KW-1185">Reference proteome</keyword>
<dbReference type="STRING" id="1121439.dsat_1829"/>
<dbReference type="SUPFAM" id="SSF52402">
    <property type="entry name" value="Adenine nucleotide alpha hydrolases-like"/>
    <property type="match status" value="1"/>
</dbReference>
<dbReference type="Gene3D" id="3.40.50.620">
    <property type="entry name" value="HUPs"/>
    <property type="match status" value="1"/>
</dbReference>
<accession>S7TGK2</accession>
<sequence>MNVKTILWPTDLSAASRKAAPSVVSLAEKYGATVYLLYVAVDLCSYFPAYGNYPSGEEVQRFQSWEIEQAKKKLESLCQEDLKACPNIEVRLVTGSAADEILKAVETYGADMIVMTASDYRTSPTGEARMSHVVHEVASRSPVPVHIVK</sequence>
<feature type="domain" description="UspA" evidence="2">
    <location>
        <begin position="3"/>
        <end position="149"/>
    </location>
</feature>
<protein>
    <submittedName>
        <fullName evidence="3">UspA domain-containing protein</fullName>
    </submittedName>
</protein>
<dbReference type="PANTHER" id="PTHR46268">
    <property type="entry name" value="STRESS RESPONSE PROTEIN NHAX"/>
    <property type="match status" value="1"/>
</dbReference>
<dbReference type="InterPro" id="IPR006016">
    <property type="entry name" value="UspA"/>
</dbReference>
<dbReference type="RefSeq" id="WP_020885715.1">
    <property type="nucleotide sequence ID" value="NZ_ATHI01000002.1"/>
</dbReference>
<evidence type="ECO:0000259" key="2">
    <source>
        <dbReference type="Pfam" id="PF00582"/>
    </source>
</evidence>
<dbReference type="EMBL" id="ATHI01000002">
    <property type="protein sequence ID" value="EPR35725.1"/>
    <property type="molecule type" value="Genomic_DNA"/>
</dbReference>